<dbReference type="PANTHER" id="PTHR24410:SF41">
    <property type="entry name" value="HL07962P"/>
    <property type="match status" value="1"/>
</dbReference>
<dbReference type="Pfam" id="PF00651">
    <property type="entry name" value="BTB"/>
    <property type="match status" value="1"/>
</dbReference>
<comment type="caution">
    <text evidence="3">The sequence shown here is derived from an EMBL/GenBank/DDBJ whole genome shotgun (WGS) entry which is preliminary data.</text>
</comment>
<dbReference type="PROSITE" id="PS50097">
    <property type="entry name" value="BTB"/>
    <property type="match status" value="1"/>
</dbReference>
<evidence type="ECO:0000256" key="1">
    <source>
        <dbReference type="SAM" id="MobiDB-lite"/>
    </source>
</evidence>
<dbReference type="InterPro" id="IPR011333">
    <property type="entry name" value="SKP1/BTB/POZ_sf"/>
</dbReference>
<proteinExistence type="predicted"/>
<dbReference type="PANTHER" id="PTHR24410">
    <property type="entry name" value="HL07962P-RELATED"/>
    <property type="match status" value="1"/>
</dbReference>
<reference evidence="3" key="1">
    <citation type="submission" date="2023-11" db="EMBL/GenBank/DDBJ databases">
        <title>Genome assemblies of two species of porcelain crab, Petrolisthes cinctipes and Petrolisthes manimaculis (Anomura: Porcellanidae).</title>
        <authorList>
            <person name="Angst P."/>
        </authorList>
    </citation>
    <scope>NUCLEOTIDE SEQUENCE</scope>
    <source>
        <strain evidence="3">PB745_02</strain>
        <tissue evidence="3">Gill</tissue>
    </source>
</reference>
<dbReference type="Pfam" id="PF07707">
    <property type="entry name" value="BACK"/>
    <property type="match status" value="1"/>
</dbReference>
<evidence type="ECO:0000313" key="4">
    <source>
        <dbReference type="Proteomes" id="UP001292094"/>
    </source>
</evidence>
<protein>
    <recommendedName>
        <fullName evidence="2">BTB domain-containing protein</fullName>
    </recommendedName>
</protein>
<dbReference type="Pfam" id="PF23651">
    <property type="entry name" value="TRAF_BTBD17"/>
    <property type="match status" value="1"/>
</dbReference>
<dbReference type="CDD" id="cd18292">
    <property type="entry name" value="BTB_POZ_BTBD17"/>
    <property type="match status" value="1"/>
</dbReference>
<dbReference type="SMART" id="SM00225">
    <property type="entry name" value="BTB"/>
    <property type="match status" value="1"/>
</dbReference>
<accession>A0AAE1PAE3</accession>
<dbReference type="SMART" id="SM00875">
    <property type="entry name" value="BACK"/>
    <property type="match status" value="1"/>
</dbReference>
<dbReference type="AlphaFoldDB" id="A0AAE1PAE3"/>
<dbReference type="InterPro" id="IPR051481">
    <property type="entry name" value="BTB-POZ/Galectin-3-binding"/>
</dbReference>
<evidence type="ECO:0000259" key="2">
    <source>
        <dbReference type="PROSITE" id="PS50097"/>
    </source>
</evidence>
<dbReference type="Proteomes" id="UP001292094">
    <property type="component" value="Unassembled WGS sequence"/>
</dbReference>
<dbReference type="InterPro" id="IPR011705">
    <property type="entry name" value="BACK"/>
</dbReference>
<sequence>MVVEKRTAEGGRSQIETSSWTLSHLSDRNKAQVMLAHVWRKGKQDVETLIIPSHPTQSHPIAQQQQTALLPLSVAMFARLSNMFGANDDEDPAHCSPSRKAGSRGSHLGSSPTTHGRNAAQYQIDNSGSVLEKIAGLYAERLMSDIVLVVGQREFPAHRLILCASSDVFQVMLMNPRWSESREQRIVLQEAAECVEVFELFLRYLYTGRLRVSHATVLPILALADKYNVKDLIETCVRYMKSNVVSASQQNYLMAWLQYTLACGHSDISSVCLNHFKWNLEQVATHDDFAYCDLDLLTMVLAEHDVVVHDEMALYNIVVTWLLRQEERLLTVTPVATPVDPSPSIYTPSTSSITTTMTFCPPSAPPPMSITPGCGKLYLRRDSTTSSCDPADRMEWLTYEVMKYVRFPMMTPRQLADLLLVPLTIKYKEFFVTRMAIGMSFHSGQWERVREIMRDPDPSNRLLFTPRLYTAEQWSASLTVDNLPGLPAYHTRTLVFSTPASASELDCDSQLEWIVELYPKGVWFRKFYLIVWQGTVEVPEAVLRTVRLAVTAKDVDHARVRVAVLIFAAQEGVEYVLSVVSTNYIFSADDNLLNLDDILPFDSLNDPPERKRYLQEPCDSLKIHIVISPLSDPKLDAAGVT</sequence>
<gene>
    <name evidence="3" type="ORF">Pmani_023274</name>
</gene>
<organism evidence="3 4">
    <name type="scientific">Petrolisthes manimaculis</name>
    <dbReference type="NCBI Taxonomy" id="1843537"/>
    <lineage>
        <taxon>Eukaryota</taxon>
        <taxon>Metazoa</taxon>
        <taxon>Ecdysozoa</taxon>
        <taxon>Arthropoda</taxon>
        <taxon>Crustacea</taxon>
        <taxon>Multicrustacea</taxon>
        <taxon>Malacostraca</taxon>
        <taxon>Eumalacostraca</taxon>
        <taxon>Eucarida</taxon>
        <taxon>Decapoda</taxon>
        <taxon>Pleocyemata</taxon>
        <taxon>Anomura</taxon>
        <taxon>Galatheoidea</taxon>
        <taxon>Porcellanidae</taxon>
        <taxon>Petrolisthes</taxon>
    </lineage>
</organism>
<feature type="domain" description="BTB" evidence="2">
    <location>
        <begin position="144"/>
        <end position="214"/>
    </location>
</feature>
<feature type="compositionally biased region" description="Polar residues" evidence="1">
    <location>
        <begin position="108"/>
        <end position="118"/>
    </location>
</feature>
<dbReference type="EMBL" id="JAWZYT010002379">
    <property type="protein sequence ID" value="KAK4304798.1"/>
    <property type="molecule type" value="Genomic_DNA"/>
</dbReference>
<name>A0AAE1PAE3_9EUCA</name>
<dbReference type="InterPro" id="IPR000210">
    <property type="entry name" value="BTB/POZ_dom"/>
</dbReference>
<evidence type="ECO:0000313" key="3">
    <source>
        <dbReference type="EMBL" id="KAK4304798.1"/>
    </source>
</evidence>
<feature type="region of interest" description="Disordered" evidence="1">
    <location>
        <begin position="88"/>
        <end position="118"/>
    </location>
</feature>
<dbReference type="InterPro" id="IPR056184">
    <property type="entry name" value="TRAF_BTBD17"/>
</dbReference>
<dbReference type="Gene3D" id="3.30.710.10">
    <property type="entry name" value="Potassium Channel Kv1.1, Chain A"/>
    <property type="match status" value="1"/>
</dbReference>
<dbReference type="SUPFAM" id="SSF54695">
    <property type="entry name" value="POZ domain"/>
    <property type="match status" value="1"/>
</dbReference>
<keyword evidence="4" id="KW-1185">Reference proteome</keyword>
<dbReference type="CDD" id="cd18493">
    <property type="entry name" value="BACK_BTBD17"/>
    <property type="match status" value="1"/>
</dbReference>